<dbReference type="InterPro" id="IPR011032">
    <property type="entry name" value="GroES-like_sf"/>
</dbReference>
<dbReference type="SUPFAM" id="SSF50129">
    <property type="entry name" value="GroES-like"/>
    <property type="match status" value="1"/>
</dbReference>
<dbReference type="NCBIfam" id="TIGR02824">
    <property type="entry name" value="quinone_pig3"/>
    <property type="match status" value="1"/>
</dbReference>
<dbReference type="SMART" id="SM00829">
    <property type="entry name" value="PKS_ER"/>
    <property type="match status" value="1"/>
</dbReference>
<sequence length="323" mass="34287">MKAVIHQGFGGTEVLSWEDRALPEFGPTELLVDVRAAGVNRADILQRSGLYPPPPGESEVLGLEIAGVVVDLGAEVRGFAVGDRVCGLVAGGGYAERCRLDAGLAFPIPDTWSFAQAAAVPEVFMTANENLIELGGLQPGETALIHAGGSGVGSTAIQMAVHLGVATYTTTGSPEKVARCEALGVAMAINYKTQSFAEEIAARCKGVDVVLDFVGARYLADNLGLLRRRGRLVVVGLLGGRKAELDLGLVLRRQLTIKGSVMRSLPLADKIAIKNRFEDRWWDLLVAGTLCPLVHAEIPMAAAAQAHRMMEESAHFGKIVLVR</sequence>
<evidence type="ECO:0000313" key="5">
    <source>
        <dbReference type="Proteomes" id="UP000663929"/>
    </source>
</evidence>
<keyword evidence="1" id="KW-0521">NADP</keyword>
<dbReference type="InterPro" id="IPR036291">
    <property type="entry name" value="NAD(P)-bd_dom_sf"/>
</dbReference>
<dbReference type="Pfam" id="PF08240">
    <property type="entry name" value="ADH_N"/>
    <property type="match status" value="1"/>
</dbReference>
<organism evidence="4 5">
    <name type="scientific">Sulfidibacter corallicola</name>
    <dbReference type="NCBI Taxonomy" id="2818388"/>
    <lineage>
        <taxon>Bacteria</taxon>
        <taxon>Pseudomonadati</taxon>
        <taxon>Acidobacteriota</taxon>
        <taxon>Holophagae</taxon>
        <taxon>Acanthopleuribacterales</taxon>
        <taxon>Acanthopleuribacteraceae</taxon>
        <taxon>Sulfidibacter</taxon>
    </lineage>
</organism>
<keyword evidence="2" id="KW-0560">Oxidoreductase</keyword>
<proteinExistence type="predicted"/>
<reference evidence="4" key="1">
    <citation type="submission" date="2021-03" db="EMBL/GenBank/DDBJ databases">
        <title>Acanthopleuribacteraceae sp. M133.</title>
        <authorList>
            <person name="Wang G."/>
        </authorList>
    </citation>
    <scope>NUCLEOTIDE SEQUENCE</scope>
    <source>
        <strain evidence="4">M133</strain>
    </source>
</reference>
<dbReference type="RefSeq" id="WP_237380865.1">
    <property type="nucleotide sequence ID" value="NZ_CP071793.1"/>
</dbReference>
<dbReference type="PANTHER" id="PTHR48106:SF8">
    <property type="entry name" value="OS02G0805600 PROTEIN"/>
    <property type="match status" value="1"/>
</dbReference>
<dbReference type="GO" id="GO:0016651">
    <property type="term" value="F:oxidoreductase activity, acting on NAD(P)H"/>
    <property type="evidence" value="ECO:0007669"/>
    <property type="project" value="TreeGrafter"/>
</dbReference>
<dbReference type="Proteomes" id="UP000663929">
    <property type="component" value="Chromosome"/>
</dbReference>
<dbReference type="EMBL" id="CP071793">
    <property type="protein sequence ID" value="QTD50815.1"/>
    <property type="molecule type" value="Genomic_DNA"/>
</dbReference>
<dbReference type="AlphaFoldDB" id="A0A8A4TWB5"/>
<dbReference type="CDD" id="cd05276">
    <property type="entry name" value="p53_inducible_oxidoreductase"/>
    <property type="match status" value="1"/>
</dbReference>
<dbReference type="InterPro" id="IPR014189">
    <property type="entry name" value="Quinone_OxRdtase_PIG3"/>
</dbReference>
<dbReference type="KEGG" id="scor:J3U87_34965"/>
<evidence type="ECO:0000313" key="4">
    <source>
        <dbReference type="EMBL" id="QTD50815.1"/>
    </source>
</evidence>
<dbReference type="InterPro" id="IPR013149">
    <property type="entry name" value="ADH-like_C"/>
</dbReference>
<gene>
    <name evidence="4" type="ORF">J3U87_34965</name>
</gene>
<dbReference type="InterPro" id="IPR020843">
    <property type="entry name" value="ER"/>
</dbReference>
<dbReference type="Gene3D" id="3.40.50.720">
    <property type="entry name" value="NAD(P)-binding Rossmann-like Domain"/>
    <property type="match status" value="1"/>
</dbReference>
<keyword evidence="5" id="KW-1185">Reference proteome</keyword>
<evidence type="ECO:0000256" key="1">
    <source>
        <dbReference type="ARBA" id="ARBA00022857"/>
    </source>
</evidence>
<evidence type="ECO:0000259" key="3">
    <source>
        <dbReference type="SMART" id="SM00829"/>
    </source>
</evidence>
<name>A0A8A4TWB5_SULCO</name>
<dbReference type="PANTHER" id="PTHR48106">
    <property type="entry name" value="QUINONE OXIDOREDUCTASE PIG3-RELATED"/>
    <property type="match status" value="1"/>
</dbReference>
<dbReference type="SUPFAM" id="SSF51735">
    <property type="entry name" value="NAD(P)-binding Rossmann-fold domains"/>
    <property type="match status" value="1"/>
</dbReference>
<feature type="domain" description="Enoyl reductase (ER)" evidence="3">
    <location>
        <begin position="10"/>
        <end position="321"/>
    </location>
</feature>
<protein>
    <submittedName>
        <fullName evidence="4">NAD(P)H-quinone oxidoreductase</fullName>
    </submittedName>
</protein>
<dbReference type="GO" id="GO:0070402">
    <property type="term" value="F:NADPH binding"/>
    <property type="evidence" value="ECO:0007669"/>
    <property type="project" value="TreeGrafter"/>
</dbReference>
<dbReference type="Pfam" id="PF00107">
    <property type="entry name" value="ADH_zinc_N"/>
    <property type="match status" value="1"/>
</dbReference>
<evidence type="ECO:0000256" key="2">
    <source>
        <dbReference type="ARBA" id="ARBA00023002"/>
    </source>
</evidence>
<accession>A0A8A4TWB5</accession>
<dbReference type="InterPro" id="IPR013154">
    <property type="entry name" value="ADH-like_N"/>
</dbReference>
<dbReference type="Gene3D" id="3.90.180.10">
    <property type="entry name" value="Medium-chain alcohol dehydrogenases, catalytic domain"/>
    <property type="match status" value="1"/>
</dbReference>